<evidence type="ECO:0000313" key="8">
    <source>
        <dbReference type="EMBL" id="MBU9737520.1"/>
    </source>
</evidence>
<evidence type="ECO:0000256" key="5">
    <source>
        <dbReference type="ARBA" id="ARBA00023288"/>
    </source>
</evidence>
<organism evidence="8 9">
    <name type="scientific">Diplocloster agilis</name>
    <dbReference type="NCBI Taxonomy" id="2850323"/>
    <lineage>
        <taxon>Bacteria</taxon>
        <taxon>Bacillati</taxon>
        <taxon>Bacillota</taxon>
        <taxon>Clostridia</taxon>
        <taxon>Lachnospirales</taxon>
        <taxon>Lachnospiraceae</taxon>
        <taxon>Diplocloster</taxon>
    </lineage>
</organism>
<dbReference type="PANTHER" id="PTHR43649">
    <property type="entry name" value="ARABINOSE-BINDING PROTEIN-RELATED"/>
    <property type="match status" value="1"/>
</dbReference>
<dbReference type="InterPro" id="IPR050490">
    <property type="entry name" value="Bact_solute-bd_prot1"/>
</dbReference>
<keyword evidence="1" id="KW-1003">Cell membrane</keyword>
<dbReference type="AlphaFoldDB" id="A0A949NIA7"/>
<dbReference type="RefSeq" id="WP_158345535.1">
    <property type="nucleotide sequence ID" value="NZ_JAHQCW010000021.1"/>
</dbReference>
<name>A0A949NIA7_9FIRM</name>
<sequence length="473" mass="52172">MKKKLISLLLAGVMTVSLLSGCGGSPETKEPAAADQGGSSAASGEDKTAEGTVEIDMWVFGGLSAEPVVFQEMAEQFNASQDKVHVTVTAQEWGSRQEKIVTAYQGGNDTAPDLYAFGPCIDDYGKKLGIISPLEDVLPDIAGQVKELMLPEVVEGVASRDGKLWTIPAWVDLSPYMMYNIDALKAIGRDENNVPKTWSEFKEAAIAMKDAGYTGYSVPLSMENYSDVNNEFNYWNWQLGGAPMNDEATEMTMNDEHAVTTVEFLKSMYDAGTFSDNAANETYMDRHEQFFGGAIATNIGYTYINGILTDMEVPEDFNYIMADMPVPDDGMKIDQDKAFYRMVSSNMEISISSITDKADACGVFLQYLIDNNFWHKWVTDVKARAPIDIASYEDEALKAETIEVQPDLVRMYEAGTLMEGVKPKPSYGGVTEIQTTMAEYLIGIIQGKYPSVQEGLDELNEACQELLDEYSEE</sequence>
<dbReference type="EMBL" id="JAHQCW010000021">
    <property type="protein sequence ID" value="MBU9737520.1"/>
    <property type="molecule type" value="Genomic_DNA"/>
</dbReference>
<reference evidence="8" key="1">
    <citation type="submission" date="2021-06" db="EMBL/GenBank/DDBJ databases">
        <title>Description of novel taxa of the family Lachnospiraceae.</title>
        <authorList>
            <person name="Chaplin A.V."/>
            <person name="Sokolova S.R."/>
            <person name="Pikina A.P."/>
            <person name="Korzhanova M."/>
            <person name="Belova V."/>
            <person name="Korostin D."/>
            <person name="Efimov B.A."/>
        </authorList>
    </citation>
    <scope>NUCLEOTIDE SEQUENCE</scope>
    <source>
        <strain evidence="8">ASD5720</strain>
    </source>
</reference>
<protein>
    <submittedName>
        <fullName evidence="8">Extracellular solute-binding protein</fullName>
    </submittedName>
</protein>
<feature type="region of interest" description="Disordered" evidence="6">
    <location>
        <begin position="24"/>
        <end position="47"/>
    </location>
</feature>
<dbReference type="Gene3D" id="3.40.190.10">
    <property type="entry name" value="Periplasmic binding protein-like II"/>
    <property type="match status" value="1"/>
</dbReference>
<dbReference type="PANTHER" id="PTHR43649:SF33">
    <property type="entry name" value="POLYGALACTURONAN_RHAMNOGALACTURONAN-BINDING PROTEIN YTCQ"/>
    <property type="match status" value="1"/>
</dbReference>
<dbReference type="Pfam" id="PF01547">
    <property type="entry name" value="SBP_bac_1"/>
    <property type="match status" value="1"/>
</dbReference>
<accession>A0A949NIA7</accession>
<keyword evidence="9" id="KW-1185">Reference proteome</keyword>
<keyword evidence="5" id="KW-0449">Lipoprotein</keyword>
<keyword evidence="3" id="KW-0472">Membrane</keyword>
<evidence type="ECO:0000256" key="3">
    <source>
        <dbReference type="ARBA" id="ARBA00023136"/>
    </source>
</evidence>
<gene>
    <name evidence="8" type="ORF">KTH89_13300</name>
</gene>
<dbReference type="SUPFAM" id="SSF53850">
    <property type="entry name" value="Periplasmic binding protein-like II"/>
    <property type="match status" value="1"/>
</dbReference>
<evidence type="ECO:0000256" key="2">
    <source>
        <dbReference type="ARBA" id="ARBA00022729"/>
    </source>
</evidence>
<evidence type="ECO:0000256" key="6">
    <source>
        <dbReference type="SAM" id="MobiDB-lite"/>
    </source>
</evidence>
<feature type="chain" id="PRO_5039444918" evidence="7">
    <location>
        <begin position="20"/>
        <end position="473"/>
    </location>
</feature>
<dbReference type="PROSITE" id="PS51257">
    <property type="entry name" value="PROKAR_LIPOPROTEIN"/>
    <property type="match status" value="1"/>
</dbReference>
<evidence type="ECO:0000256" key="7">
    <source>
        <dbReference type="SAM" id="SignalP"/>
    </source>
</evidence>
<feature type="compositionally biased region" description="Low complexity" evidence="6">
    <location>
        <begin position="33"/>
        <end position="43"/>
    </location>
</feature>
<keyword evidence="4" id="KW-0564">Palmitate</keyword>
<proteinExistence type="predicted"/>
<dbReference type="Proteomes" id="UP000712157">
    <property type="component" value="Unassembled WGS sequence"/>
</dbReference>
<evidence type="ECO:0000256" key="1">
    <source>
        <dbReference type="ARBA" id="ARBA00022475"/>
    </source>
</evidence>
<keyword evidence="2 7" id="KW-0732">Signal</keyword>
<evidence type="ECO:0000313" key="9">
    <source>
        <dbReference type="Proteomes" id="UP000712157"/>
    </source>
</evidence>
<comment type="caution">
    <text evidence="8">The sequence shown here is derived from an EMBL/GenBank/DDBJ whole genome shotgun (WGS) entry which is preliminary data.</text>
</comment>
<dbReference type="InterPro" id="IPR006059">
    <property type="entry name" value="SBP"/>
</dbReference>
<evidence type="ECO:0000256" key="4">
    <source>
        <dbReference type="ARBA" id="ARBA00023139"/>
    </source>
</evidence>
<feature type="signal peptide" evidence="7">
    <location>
        <begin position="1"/>
        <end position="19"/>
    </location>
</feature>